<dbReference type="OrthoDB" id="9805029at2"/>
<dbReference type="PANTHER" id="PTHR43790">
    <property type="entry name" value="CARBOHYDRATE TRANSPORT ATP-BINDING PROTEIN MG119-RELATED"/>
    <property type="match status" value="1"/>
</dbReference>
<dbReference type="GO" id="GO:0016887">
    <property type="term" value="F:ATP hydrolysis activity"/>
    <property type="evidence" value="ECO:0007669"/>
    <property type="project" value="InterPro"/>
</dbReference>
<dbReference type="InterPro" id="IPR003439">
    <property type="entry name" value="ABC_transporter-like_ATP-bd"/>
</dbReference>
<evidence type="ECO:0000256" key="2">
    <source>
        <dbReference type="ARBA" id="ARBA00022737"/>
    </source>
</evidence>
<organism evidence="6 7">
    <name type="scientific">Frondihabitans australicus</name>
    <dbReference type="NCBI Taxonomy" id="386892"/>
    <lineage>
        <taxon>Bacteria</taxon>
        <taxon>Bacillati</taxon>
        <taxon>Actinomycetota</taxon>
        <taxon>Actinomycetes</taxon>
        <taxon>Micrococcales</taxon>
        <taxon>Microbacteriaceae</taxon>
        <taxon>Frondihabitans</taxon>
    </lineage>
</organism>
<dbReference type="InterPro" id="IPR003593">
    <property type="entry name" value="AAA+_ATPase"/>
</dbReference>
<sequence>MSTTTDAAASTPDGRAAAPVVRVTGASKTYGPTKALNDVHLEISTGEVVGVVGHNGAGKSTLMRMLAGLEPVDEGTVTVNGQSKPGANGFRGARMAYQETNLFNELTVGENAFVSARAGISKAAWRKQAGSRIITRLDEIFPGHTIRADQWVADLPLGQRQMVEIARATLDEDLRLLILDEPTESLTRDTTAKLYEYVARVASTGISVILISHRIQEVLASVDRVVVLKDGHVTSTHAVEGLTEGAVLEAMGGSLAAPVPVTDDTMGLPVEGKGDVVATLAARTARTGDKYEIRMREGEVVGLAGIAGQGQEEILQRLWKGSSRDDTVSASRAFVPGDRQKSGILPLWTVGENLGVTAMRTLGRLGLRDRAAEEKTISQWVDALRIKGGADALMTGLSGGNQQKVIVARAFASSAEIVLLDDPFRGVDVHTKTDLYALIRREAANGRTIVWYSSENAEMRHCDRVYVLRAGRVAAELKGNQISEDRIISESFTDVSEEAAA</sequence>
<dbReference type="Gene3D" id="3.40.50.300">
    <property type="entry name" value="P-loop containing nucleotide triphosphate hydrolases"/>
    <property type="match status" value="2"/>
</dbReference>
<dbReference type="Pfam" id="PF00005">
    <property type="entry name" value="ABC_tran"/>
    <property type="match status" value="2"/>
</dbReference>
<evidence type="ECO:0000313" key="6">
    <source>
        <dbReference type="EMBL" id="RKR75177.1"/>
    </source>
</evidence>
<dbReference type="GO" id="GO:0005524">
    <property type="term" value="F:ATP binding"/>
    <property type="evidence" value="ECO:0007669"/>
    <property type="project" value="UniProtKB-KW"/>
</dbReference>
<dbReference type="PROSITE" id="PS50893">
    <property type="entry name" value="ABC_TRANSPORTER_2"/>
    <property type="match status" value="2"/>
</dbReference>
<dbReference type="InterPro" id="IPR017871">
    <property type="entry name" value="ABC_transporter-like_CS"/>
</dbReference>
<dbReference type="SUPFAM" id="SSF52540">
    <property type="entry name" value="P-loop containing nucleoside triphosphate hydrolases"/>
    <property type="match status" value="2"/>
</dbReference>
<feature type="domain" description="ABC transporter" evidence="5">
    <location>
        <begin position="21"/>
        <end position="255"/>
    </location>
</feature>
<keyword evidence="1" id="KW-0813">Transport</keyword>
<dbReference type="PROSITE" id="PS00211">
    <property type="entry name" value="ABC_TRANSPORTER_1"/>
    <property type="match status" value="1"/>
</dbReference>
<keyword evidence="2" id="KW-0677">Repeat</keyword>
<evidence type="ECO:0000259" key="5">
    <source>
        <dbReference type="PROSITE" id="PS50893"/>
    </source>
</evidence>
<dbReference type="RefSeq" id="WP_121370000.1">
    <property type="nucleotide sequence ID" value="NZ_RBKS01000001.1"/>
</dbReference>
<dbReference type="PANTHER" id="PTHR43790:SF9">
    <property type="entry name" value="GALACTOFURANOSE TRANSPORTER ATP-BINDING PROTEIN YTFR"/>
    <property type="match status" value="1"/>
</dbReference>
<evidence type="ECO:0000256" key="3">
    <source>
        <dbReference type="ARBA" id="ARBA00022741"/>
    </source>
</evidence>
<proteinExistence type="predicted"/>
<evidence type="ECO:0000256" key="1">
    <source>
        <dbReference type="ARBA" id="ARBA00022448"/>
    </source>
</evidence>
<dbReference type="CDD" id="cd03216">
    <property type="entry name" value="ABC_Carb_Monos_I"/>
    <property type="match status" value="1"/>
</dbReference>
<keyword evidence="3" id="KW-0547">Nucleotide-binding</keyword>
<name>A0A495IGR6_9MICO</name>
<reference evidence="6 7" key="1">
    <citation type="submission" date="2018-10" db="EMBL/GenBank/DDBJ databases">
        <title>Sequencing the genomes of 1000 actinobacteria strains.</title>
        <authorList>
            <person name="Klenk H.-P."/>
        </authorList>
    </citation>
    <scope>NUCLEOTIDE SEQUENCE [LARGE SCALE GENOMIC DNA]</scope>
    <source>
        <strain evidence="6 7">DSM 17894</strain>
    </source>
</reference>
<evidence type="ECO:0000313" key="7">
    <source>
        <dbReference type="Proteomes" id="UP000280008"/>
    </source>
</evidence>
<keyword evidence="4 6" id="KW-0067">ATP-binding</keyword>
<feature type="domain" description="ABC transporter" evidence="5">
    <location>
        <begin position="271"/>
        <end position="495"/>
    </location>
</feature>
<gene>
    <name evidence="6" type="ORF">C8E83_2315</name>
</gene>
<comment type="caution">
    <text evidence="6">The sequence shown here is derived from an EMBL/GenBank/DDBJ whole genome shotgun (WGS) entry which is preliminary data.</text>
</comment>
<dbReference type="InterPro" id="IPR027417">
    <property type="entry name" value="P-loop_NTPase"/>
</dbReference>
<evidence type="ECO:0000256" key="4">
    <source>
        <dbReference type="ARBA" id="ARBA00022840"/>
    </source>
</evidence>
<protein>
    <submittedName>
        <fullName evidence="6">Monosaccharide ABC transporter ATP-binding protein (CUT2 family)</fullName>
    </submittedName>
</protein>
<dbReference type="SMART" id="SM00382">
    <property type="entry name" value="AAA"/>
    <property type="match status" value="2"/>
</dbReference>
<accession>A0A495IGR6</accession>
<dbReference type="AlphaFoldDB" id="A0A495IGR6"/>
<dbReference type="Proteomes" id="UP000280008">
    <property type="component" value="Unassembled WGS sequence"/>
</dbReference>
<keyword evidence="7" id="KW-1185">Reference proteome</keyword>
<dbReference type="InterPro" id="IPR050107">
    <property type="entry name" value="ABC_carbohydrate_import_ATPase"/>
</dbReference>
<dbReference type="EMBL" id="RBKS01000001">
    <property type="protein sequence ID" value="RKR75177.1"/>
    <property type="molecule type" value="Genomic_DNA"/>
</dbReference>